<evidence type="ECO:0000259" key="2">
    <source>
        <dbReference type="Pfam" id="PF08327"/>
    </source>
</evidence>
<dbReference type="AlphaFoldDB" id="A0AA96VM09"/>
<proteinExistence type="inferred from homology"/>
<name>A0AA96VM09_9STRE</name>
<organism evidence="3">
    <name type="scientific">Streptococcus iners</name>
    <dbReference type="NCBI Taxonomy" id="3028084"/>
    <lineage>
        <taxon>Bacteria</taxon>
        <taxon>Bacillati</taxon>
        <taxon>Bacillota</taxon>
        <taxon>Bacilli</taxon>
        <taxon>Lactobacillales</taxon>
        <taxon>Streptococcaceae</taxon>
        <taxon>Streptococcus</taxon>
    </lineage>
</organism>
<evidence type="ECO:0000256" key="1">
    <source>
        <dbReference type="ARBA" id="ARBA00006817"/>
    </source>
</evidence>
<dbReference type="EMBL" id="CP118735">
    <property type="protein sequence ID" value="WNY51986.1"/>
    <property type="molecule type" value="Genomic_DNA"/>
</dbReference>
<comment type="similarity">
    <text evidence="1">Belongs to the AHA1 family.</text>
</comment>
<protein>
    <submittedName>
        <fullName evidence="3">SRPBCC domain-containing protein</fullName>
    </submittedName>
</protein>
<dbReference type="SUPFAM" id="SSF55961">
    <property type="entry name" value="Bet v1-like"/>
    <property type="match status" value="1"/>
</dbReference>
<dbReference type="Gene3D" id="3.30.530.20">
    <property type="match status" value="1"/>
</dbReference>
<dbReference type="RefSeq" id="WP_248049776.1">
    <property type="nucleotide sequence ID" value="NZ_CP118735.1"/>
</dbReference>
<dbReference type="Pfam" id="PF08327">
    <property type="entry name" value="AHSA1"/>
    <property type="match status" value="1"/>
</dbReference>
<evidence type="ECO:0000313" key="3">
    <source>
        <dbReference type="EMBL" id="WNY51986.1"/>
    </source>
</evidence>
<reference evidence="3" key="1">
    <citation type="submission" date="2023-02" db="EMBL/GenBank/DDBJ databases">
        <title>Streptococcus sp. Genome Sequencing and Assembly.</title>
        <authorList>
            <person name="Shore S.M."/>
            <person name="Nicholson T.L."/>
        </authorList>
    </citation>
    <scope>NUCLEOTIDE SEQUENCE</scope>
    <source>
        <strain evidence="3">29887</strain>
    </source>
</reference>
<dbReference type="InterPro" id="IPR013538">
    <property type="entry name" value="ASHA1/2-like_C"/>
</dbReference>
<sequence length="155" mass="17845">MKIAVKKEAEKYLLNICYTVPANLAEAWDLLATDSGFARWFPQLRVEGDKLVFEMENFREAMDLLAYQPQEKIAYTWDTATVSFSLSQQEQGTLIVFEEEIPVDFGNEYADAQKDMTGWLVQNECIKNLLEGQDLPAGQPLQEKWLAFLEKELKL</sequence>
<accession>A0AA96VM09</accession>
<gene>
    <name evidence="3" type="ORF">PW252_04895</name>
</gene>
<feature type="domain" description="Activator of Hsp90 ATPase homologue 1/2-like C-terminal" evidence="2">
    <location>
        <begin position="23"/>
        <end position="119"/>
    </location>
</feature>
<dbReference type="KEGG" id="sins:PW252_04895"/>
<dbReference type="InterPro" id="IPR023393">
    <property type="entry name" value="START-like_dom_sf"/>
</dbReference>